<proteinExistence type="predicted"/>
<name>D3B214_HETP5</name>
<feature type="transmembrane region" description="Helical" evidence="7">
    <location>
        <begin position="470"/>
        <end position="496"/>
    </location>
</feature>
<dbReference type="InterPro" id="IPR020846">
    <property type="entry name" value="MFS_dom"/>
</dbReference>
<dbReference type="CDD" id="cd17325">
    <property type="entry name" value="MFS_MdtG_SLC18_like"/>
    <property type="match status" value="1"/>
</dbReference>
<dbReference type="RefSeq" id="XP_020437447.1">
    <property type="nucleotide sequence ID" value="XM_020573330.1"/>
</dbReference>
<comment type="caution">
    <text evidence="9">The sequence shown here is derived from an EMBL/GenBank/DDBJ whole genome shotgun (WGS) entry which is preliminary data.</text>
</comment>
<evidence type="ECO:0000259" key="8">
    <source>
        <dbReference type="PROSITE" id="PS50850"/>
    </source>
</evidence>
<dbReference type="AlphaFoldDB" id="D3B214"/>
<feature type="transmembrane region" description="Helical" evidence="7">
    <location>
        <begin position="12"/>
        <end position="37"/>
    </location>
</feature>
<feature type="transmembrane region" description="Helical" evidence="7">
    <location>
        <begin position="170"/>
        <end position="189"/>
    </location>
</feature>
<dbReference type="PANTHER" id="PTHR23506">
    <property type="entry name" value="GH10249P"/>
    <property type="match status" value="1"/>
</dbReference>
<evidence type="ECO:0000256" key="6">
    <source>
        <dbReference type="SAM" id="Coils"/>
    </source>
</evidence>
<reference evidence="9 10" key="1">
    <citation type="journal article" date="2011" name="Genome Res.">
        <title>Phylogeny-wide analysis of social amoeba genomes highlights ancient origins for complex intercellular communication.</title>
        <authorList>
            <person name="Heidel A.J."/>
            <person name="Lawal H.M."/>
            <person name="Felder M."/>
            <person name="Schilde C."/>
            <person name="Helps N.R."/>
            <person name="Tunggal B."/>
            <person name="Rivero F."/>
            <person name="John U."/>
            <person name="Schleicher M."/>
            <person name="Eichinger L."/>
            <person name="Platzer M."/>
            <person name="Noegel A.A."/>
            <person name="Schaap P."/>
            <person name="Gloeckner G."/>
        </authorList>
    </citation>
    <scope>NUCLEOTIDE SEQUENCE [LARGE SCALE GENOMIC DNA]</scope>
    <source>
        <strain evidence="10">ATCC 26659 / Pp 5 / PN500</strain>
    </source>
</reference>
<feature type="transmembrane region" description="Helical" evidence="7">
    <location>
        <begin position="536"/>
        <end position="559"/>
    </location>
</feature>
<dbReference type="GO" id="GO:0016020">
    <property type="term" value="C:membrane"/>
    <property type="evidence" value="ECO:0007669"/>
    <property type="project" value="UniProtKB-SubCell"/>
</dbReference>
<keyword evidence="4 7" id="KW-1133">Transmembrane helix</keyword>
<keyword evidence="5 7" id="KW-0472">Membrane</keyword>
<feature type="transmembrane region" description="Helical" evidence="7">
    <location>
        <begin position="412"/>
        <end position="434"/>
    </location>
</feature>
<dbReference type="OMA" id="CIFRVII"/>
<dbReference type="GO" id="GO:0022857">
    <property type="term" value="F:transmembrane transporter activity"/>
    <property type="evidence" value="ECO:0007669"/>
    <property type="project" value="InterPro"/>
</dbReference>
<feature type="domain" description="Major facilitator superfamily (MFS) profile" evidence="8">
    <location>
        <begin position="14"/>
        <end position="565"/>
    </location>
</feature>
<evidence type="ECO:0000313" key="10">
    <source>
        <dbReference type="Proteomes" id="UP000001396"/>
    </source>
</evidence>
<dbReference type="SUPFAM" id="SSF103473">
    <property type="entry name" value="MFS general substrate transporter"/>
    <property type="match status" value="1"/>
</dbReference>
<keyword evidence="3 7" id="KW-0812">Transmembrane</keyword>
<evidence type="ECO:0000256" key="7">
    <source>
        <dbReference type="SAM" id="Phobius"/>
    </source>
</evidence>
<dbReference type="InterPro" id="IPR036259">
    <property type="entry name" value="MFS_trans_sf"/>
</dbReference>
<protein>
    <submittedName>
        <fullName evidence="9">MFS transporter</fullName>
    </submittedName>
</protein>
<feature type="transmembrane region" description="Helical" evidence="7">
    <location>
        <begin position="446"/>
        <end position="464"/>
    </location>
</feature>
<dbReference type="InterPro" id="IPR005829">
    <property type="entry name" value="Sugar_transporter_CS"/>
</dbReference>
<dbReference type="Proteomes" id="UP000001396">
    <property type="component" value="Unassembled WGS sequence"/>
</dbReference>
<evidence type="ECO:0000256" key="2">
    <source>
        <dbReference type="ARBA" id="ARBA00022448"/>
    </source>
</evidence>
<evidence type="ECO:0000256" key="5">
    <source>
        <dbReference type="ARBA" id="ARBA00023136"/>
    </source>
</evidence>
<feature type="transmembrane region" description="Helical" evidence="7">
    <location>
        <begin position="106"/>
        <end position="127"/>
    </location>
</feature>
<feature type="transmembrane region" description="Helical" evidence="7">
    <location>
        <begin position="369"/>
        <end position="392"/>
    </location>
</feature>
<feature type="transmembrane region" description="Helical" evidence="7">
    <location>
        <begin position="508"/>
        <end position="530"/>
    </location>
</feature>
<dbReference type="PROSITE" id="PS00216">
    <property type="entry name" value="SUGAR_TRANSPORT_1"/>
    <property type="match status" value="1"/>
</dbReference>
<sequence length="574" mass="63131">MDLWRRIRSSKTSILISISFALFTDMICYGIILPIMPGIMKNHYHKSEAVTGILFAMFSAGCLIGTPIVGIASDRIGRRTPFLIGMGMLAASTMLFAYGNHLATLFIARFVQGLSSAVAWVVGLALIADIYSNQEFGTVSGLVIGGNTIGALFGPIIGGVTYDHFGYLTPFYISAAFVIADLVIRVLLVDDSNINTLKRLKESKSNDVIKLIKNNQLTLQDGANFIGMDVIHDYSGNLEQEQSENQQHTMEVNDNLEQNSITTNNDESMGATEMNEQLIEKQEGNVVISNDYKVESREKYSNSPEIASVAIDTTSIVEESNTSNAAILTPTTIDLDADADEPFDEVAFNEDSSPAKPPMMSERDFYKMIVTRVDVWLTLSSIIIFGIGMSALEPILPLLVEDDYGRGKSTSSTAILFGIFIAPFLILSPIAGYLTDHNYITRTKMSAIGALITSIAVPFFSGRLPHFGLLFLVIPIIGGGLALFFNPIIPILTYIVDPQETGQHNAKILSLFCVVYSFGILVGPIYSTVFKQHLTLFAFTLSYSIIMFVNAIVFLYYFYNKPTSKYQSMLITLK</sequence>
<feature type="transmembrane region" description="Helical" evidence="7">
    <location>
        <begin position="49"/>
        <end position="70"/>
    </location>
</feature>
<dbReference type="Pfam" id="PF07690">
    <property type="entry name" value="MFS_1"/>
    <property type="match status" value="1"/>
</dbReference>
<accession>D3B214</accession>
<evidence type="ECO:0000256" key="1">
    <source>
        <dbReference type="ARBA" id="ARBA00004141"/>
    </source>
</evidence>
<dbReference type="InParanoid" id="D3B214"/>
<dbReference type="InterPro" id="IPR011701">
    <property type="entry name" value="MFS"/>
</dbReference>
<keyword evidence="10" id="KW-1185">Reference proteome</keyword>
<feature type="transmembrane region" description="Helical" evidence="7">
    <location>
        <begin position="82"/>
        <end position="100"/>
    </location>
</feature>
<dbReference type="EMBL" id="ADBJ01000008">
    <property type="protein sequence ID" value="EFA85338.1"/>
    <property type="molecule type" value="Genomic_DNA"/>
</dbReference>
<organism evidence="9 10">
    <name type="scientific">Heterostelium pallidum (strain ATCC 26659 / Pp 5 / PN500)</name>
    <name type="common">Cellular slime mold</name>
    <name type="synonym">Polysphondylium pallidum</name>
    <dbReference type="NCBI Taxonomy" id="670386"/>
    <lineage>
        <taxon>Eukaryota</taxon>
        <taxon>Amoebozoa</taxon>
        <taxon>Evosea</taxon>
        <taxon>Eumycetozoa</taxon>
        <taxon>Dictyostelia</taxon>
        <taxon>Acytosteliales</taxon>
        <taxon>Acytosteliaceae</taxon>
        <taxon>Heterostelium</taxon>
    </lineage>
</organism>
<dbReference type="STRING" id="670386.D3B214"/>
<feature type="coiled-coil region" evidence="6">
    <location>
        <begin position="231"/>
        <end position="258"/>
    </location>
</feature>
<comment type="subcellular location">
    <subcellularLocation>
        <location evidence="1">Membrane</location>
        <topology evidence="1">Multi-pass membrane protein</topology>
    </subcellularLocation>
</comment>
<evidence type="ECO:0000256" key="4">
    <source>
        <dbReference type="ARBA" id="ARBA00022989"/>
    </source>
</evidence>
<evidence type="ECO:0000256" key="3">
    <source>
        <dbReference type="ARBA" id="ARBA00022692"/>
    </source>
</evidence>
<dbReference type="InterPro" id="IPR050930">
    <property type="entry name" value="MFS_Vesicular_Transporter"/>
</dbReference>
<dbReference type="Gene3D" id="1.20.1250.20">
    <property type="entry name" value="MFS general substrate transporter like domains"/>
    <property type="match status" value="2"/>
</dbReference>
<keyword evidence="6" id="KW-0175">Coiled coil</keyword>
<evidence type="ECO:0000313" key="9">
    <source>
        <dbReference type="EMBL" id="EFA85338.1"/>
    </source>
</evidence>
<feature type="transmembrane region" description="Helical" evidence="7">
    <location>
        <begin position="139"/>
        <end position="158"/>
    </location>
</feature>
<dbReference type="PROSITE" id="PS50850">
    <property type="entry name" value="MFS"/>
    <property type="match status" value="1"/>
</dbReference>
<dbReference type="GeneID" id="31357866"/>
<gene>
    <name evidence="9" type="ORF">PPL_02341</name>
</gene>
<dbReference type="PANTHER" id="PTHR23506:SF23">
    <property type="entry name" value="GH10249P"/>
    <property type="match status" value="1"/>
</dbReference>
<keyword evidence="2" id="KW-0813">Transport</keyword>